<dbReference type="OrthoDB" id="9811611at2"/>
<dbReference type="InterPro" id="IPR000055">
    <property type="entry name" value="Restrct_endonuc_typeI_TRD"/>
</dbReference>
<reference evidence="6 7" key="1">
    <citation type="journal article" date="2012" name="J. Bacteriol.">
        <title>Draft Genome Sequences for Two Metal-Reducing Pelosinus fermentans Strains Isolated from a Cr(VI)-Contaminated Site and for Type Strain R7.</title>
        <authorList>
            <person name="Brown S.D."/>
            <person name="Podar M."/>
            <person name="Klingeman D.M."/>
            <person name="Johnson C.M."/>
            <person name="Yang Z.K."/>
            <person name="Utturkar S.M."/>
            <person name="Land M.L."/>
            <person name="Mosher J.J."/>
            <person name="Hurt R.A.Jr."/>
            <person name="Phelps T.J."/>
            <person name="Palumbo A.V."/>
            <person name="Arkin A.P."/>
            <person name="Hazen T.C."/>
            <person name="Elias D.A."/>
        </authorList>
    </citation>
    <scope>NUCLEOTIDE SEQUENCE [LARGE SCALE GENOMIC DNA]</scope>
    <source>
        <strain evidence="6 7">B4</strain>
    </source>
</reference>
<dbReference type="InterPro" id="IPR044946">
    <property type="entry name" value="Restrct_endonuc_typeI_TRD_sf"/>
</dbReference>
<proteinExistence type="inferred from homology"/>
<comment type="caution">
    <text evidence="6">The sequence shown here is derived from an EMBL/GenBank/DDBJ whole genome shotgun (WGS) entry which is preliminary data.</text>
</comment>
<dbReference type="PATRIC" id="fig|1149862.3.peg.2761"/>
<keyword evidence="7" id="KW-1185">Reference proteome</keyword>
<dbReference type="Proteomes" id="UP000004324">
    <property type="component" value="Unassembled WGS sequence"/>
</dbReference>
<protein>
    <submittedName>
        <fullName evidence="6">Restriction modification system DNA specificity domain-containing protein</fullName>
    </submittedName>
</protein>
<evidence type="ECO:0000313" key="7">
    <source>
        <dbReference type="Proteomes" id="UP000004324"/>
    </source>
</evidence>
<keyword evidence="3" id="KW-0238">DNA-binding</keyword>
<evidence type="ECO:0000256" key="1">
    <source>
        <dbReference type="ARBA" id="ARBA00010923"/>
    </source>
</evidence>
<evidence type="ECO:0000256" key="4">
    <source>
        <dbReference type="SAM" id="Coils"/>
    </source>
</evidence>
<dbReference type="PANTHER" id="PTHR30408">
    <property type="entry name" value="TYPE-1 RESTRICTION ENZYME ECOKI SPECIFICITY PROTEIN"/>
    <property type="match status" value="1"/>
</dbReference>
<dbReference type="SUPFAM" id="SSF116734">
    <property type="entry name" value="DNA methylase specificity domain"/>
    <property type="match status" value="2"/>
</dbReference>
<dbReference type="CDD" id="cd17249">
    <property type="entry name" value="RMtype1_S_EcoR124I-TRD2-CR2_like"/>
    <property type="match status" value="1"/>
</dbReference>
<feature type="coiled-coil region" evidence="4">
    <location>
        <begin position="362"/>
        <end position="389"/>
    </location>
</feature>
<feature type="domain" description="Type I restriction modification DNA specificity" evidence="5">
    <location>
        <begin position="205"/>
        <end position="367"/>
    </location>
</feature>
<keyword evidence="4" id="KW-0175">Coiled coil</keyword>
<dbReference type="Gene3D" id="3.90.220.20">
    <property type="entry name" value="DNA methylase specificity domains"/>
    <property type="match status" value="2"/>
</dbReference>
<dbReference type="Pfam" id="PF01420">
    <property type="entry name" value="Methylase_S"/>
    <property type="match status" value="2"/>
</dbReference>
<keyword evidence="2" id="KW-0680">Restriction system</keyword>
<evidence type="ECO:0000256" key="3">
    <source>
        <dbReference type="ARBA" id="ARBA00023125"/>
    </source>
</evidence>
<dbReference type="AlphaFoldDB" id="I8RIB1"/>
<dbReference type="GO" id="GO:0003677">
    <property type="term" value="F:DNA binding"/>
    <property type="evidence" value="ECO:0007669"/>
    <property type="project" value="UniProtKB-KW"/>
</dbReference>
<name>I8RIB1_9FIRM</name>
<evidence type="ECO:0000259" key="5">
    <source>
        <dbReference type="Pfam" id="PF01420"/>
    </source>
</evidence>
<dbReference type="InterPro" id="IPR052021">
    <property type="entry name" value="Type-I_RS_S_subunit"/>
</dbReference>
<dbReference type="RefSeq" id="WP_007935074.1">
    <property type="nucleotide sequence ID" value="NZ_AKVJ01000029.1"/>
</dbReference>
<evidence type="ECO:0000256" key="2">
    <source>
        <dbReference type="ARBA" id="ARBA00022747"/>
    </source>
</evidence>
<dbReference type="PANTHER" id="PTHR30408:SF12">
    <property type="entry name" value="TYPE I RESTRICTION ENZYME MJAVIII SPECIFICITY SUBUNIT"/>
    <property type="match status" value="1"/>
</dbReference>
<gene>
    <name evidence="6" type="ORF">FB4_3798</name>
</gene>
<organism evidence="6 7">
    <name type="scientific">Pelosinus fermentans B4</name>
    <dbReference type="NCBI Taxonomy" id="1149862"/>
    <lineage>
        <taxon>Bacteria</taxon>
        <taxon>Bacillati</taxon>
        <taxon>Bacillota</taxon>
        <taxon>Negativicutes</taxon>
        <taxon>Selenomonadales</taxon>
        <taxon>Sporomusaceae</taxon>
        <taxon>Pelosinus</taxon>
    </lineage>
</organism>
<accession>I8RIB1</accession>
<comment type="similarity">
    <text evidence="1">Belongs to the type-I restriction system S methylase family.</text>
</comment>
<evidence type="ECO:0000313" key="6">
    <source>
        <dbReference type="EMBL" id="EIW17755.1"/>
    </source>
</evidence>
<dbReference type="REBASE" id="52693">
    <property type="entry name" value="S.PfeB4ORF3799P"/>
</dbReference>
<feature type="domain" description="Type I restriction modification DNA specificity" evidence="5">
    <location>
        <begin position="21"/>
        <end position="180"/>
    </location>
</feature>
<sequence length="404" mass="45589">MMMKNITLSNVTDEAGLFIDGDWIESKDQDPNGEVRLIQLADIGDGIFLNKSHRFLTKKKALELKCTFLQKGDLLIARMPAPLGRTCIFPGDERECVTVVDIGILRPNSKEISNEYLKYLVNSSDFRNKIISYTTGTTRKRISRSNLDKIHFNLPVYEDQIRIAAVLIQAEKLIVKRKESIKVLDELLKSTFLEMFGDLQKNKSTNVVKTIEEICKFKGGGTPSKAKPEYFTGNIPWVSPKDMKSLYVCSSIDKITQEAIINSSTSLIPKGSVLMVVRSGILKNKLPVAINTVDVTINQDIKAFTSKVVIASYLLYFFISNEKIMLKKVRATTADNFNFDDIKKMKIMIPSLPLQHQFAAIVEKAEVLKAKYTQNLTELENLYSSLSQRAFKGELDLSKVPLEK</sequence>
<dbReference type="GO" id="GO:0009307">
    <property type="term" value="P:DNA restriction-modification system"/>
    <property type="evidence" value="ECO:0007669"/>
    <property type="project" value="UniProtKB-KW"/>
</dbReference>
<dbReference type="EMBL" id="AKVJ01000029">
    <property type="protein sequence ID" value="EIW17755.1"/>
    <property type="molecule type" value="Genomic_DNA"/>
</dbReference>